<reference evidence="1 2" key="1">
    <citation type="journal article" date="2017" name="Infect. Genet. Evol.">
        <title>Comparative genome analysis of fish pathogen Flavobacterium columnare reveals extensive sequence diversity within the species.</title>
        <authorList>
            <person name="Kayansamruaj P."/>
            <person name="Dong H.T."/>
            <person name="Hirono I."/>
            <person name="Kondo H."/>
            <person name="Senapin S."/>
            <person name="Rodkhum C."/>
        </authorList>
    </citation>
    <scope>NUCLEOTIDE SEQUENCE [LARGE SCALE GENOMIC DNA]</scope>
    <source>
        <strain evidence="1 2">1215</strain>
    </source>
</reference>
<protein>
    <submittedName>
        <fullName evidence="1">Uncharacterized protein</fullName>
    </submittedName>
</protein>
<evidence type="ECO:0000313" key="1">
    <source>
        <dbReference type="EMBL" id="OWP84643.1"/>
    </source>
</evidence>
<evidence type="ECO:0000313" key="2">
    <source>
        <dbReference type="Proteomes" id="UP000197768"/>
    </source>
</evidence>
<name>A0A246GK23_9FLAO</name>
<proteinExistence type="predicted"/>
<comment type="caution">
    <text evidence="1">The sequence shown here is derived from an EMBL/GenBank/DDBJ whole genome shotgun (WGS) entry which is preliminary data.</text>
</comment>
<dbReference type="EMBL" id="MTCZ01000024">
    <property type="protein sequence ID" value="OWP84643.1"/>
    <property type="molecule type" value="Genomic_DNA"/>
</dbReference>
<dbReference type="AlphaFoldDB" id="A0A246GK23"/>
<sequence length="62" mass="7227">MLLIPLGGVGIKGLINQISGRIAMFKKELKIEQKRNELCLSKISFKRCFFYKCFKNSQQLFK</sequence>
<dbReference type="Proteomes" id="UP000197768">
    <property type="component" value="Unassembled WGS sequence"/>
</dbReference>
<gene>
    <name evidence="1" type="ORF">BWK59_04230</name>
</gene>
<accession>A0A246GK23</accession>
<organism evidence="1 2">
    <name type="scientific">Flavobacterium davisii</name>
    <dbReference type="NCBI Taxonomy" id="2906077"/>
    <lineage>
        <taxon>Bacteria</taxon>
        <taxon>Pseudomonadati</taxon>
        <taxon>Bacteroidota</taxon>
        <taxon>Flavobacteriia</taxon>
        <taxon>Flavobacteriales</taxon>
        <taxon>Flavobacteriaceae</taxon>
        <taxon>Flavobacterium</taxon>
    </lineage>
</organism>